<proteinExistence type="predicted"/>
<reference evidence="2 3" key="1">
    <citation type="submission" date="2019-05" db="EMBL/GenBank/DDBJ databases">
        <title>Another draft genome of Portunus trituberculatus and its Hox gene families provides insights of decapod evolution.</title>
        <authorList>
            <person name="Jeong J.-H."/>
            <person name="Song I."/>
            <person name="Kim S."/>
            <person name="Choi T."/>
            <person name="Kim D."/>
            <person name="Ryu S."/>
            <person name="Kim W."/>
        </authorList>
    </citation>
    <scope>NUCLEOTIDE SEQUENCE [LARGE SCALE GENOMIC DNA]</scope>
    <source>
        <tissue evidence="2">Muscle</tissue>
    </source>
</reference>
<dbReference type="EMBL" id="VSRR010152240">
    <property type="protein sequence ID" value="MPD06632.1"/>
    <property type="molecule type" value="Genomic_DNA"/>
</dbReference>
<feature type="domain" description="Mutator-like transposase" evidence="1">
    <location>
        <begin position="2"/>
        <end position="122"/>
    </location>
</feature>
<dbReference type="Proteomes" id="UP000324222">
    <property type="component" value="Unassembled WGS sequence"/>
</dbReference>
<evidence type="ECO:0000313" key="2">
    <source>
        <dbReference type="EMBL" id="MPD06632.1"/>
    </source>
</evidence>
<gene>
    <name evidence="2" type="ORF">E2C01_102456</name>
</gene>
<dbReference type="InterPro" id="IPR049012">
    <property type="entry name" value="Mutator_transp_dom"/>
</dbReference>
<comment type="caution">
    <text evidence="2">The sequence shown here is derived from an EMBL/GenBank/DDBJ whole genome shotgun (WGS) entry which is preliminary data.</text>
</comment>
<sequence>MYGFVSVIEETTGLCIDFVVLSKWCKTCENVTDGEDVLVHECIKNYSGSSPAMEMEGWKLLWQRSVEKCKLRYVKIISDGDSKGISAVQNLGLYDVKKLECVNHVSKRLGTALLQAHKVKKNLVRKKEH</sequence>
<organism evidence="2 3">
    <name type="scientific">Portunus trituberculatus</name>
    <name type="common">Swimming crab</name>
    <name type="synonym">Neptunus trituberculatus</name>
    <dbReference type="NCBI Taxonomy" id="210409"/>
    <lineage>
        <taxon>Eukaryota</taxon>
        <taxon>Metazoa</taxon>
        <taxon>Ecdysozoa</taxon>
        <taxon>Arthropoda</taxon>
        <taxon>Crustacea</taxon>
        <taxon>Multicrustacea</taxon>
        <taxon>Malacostraca</taxon>
        <taxon>Eumalacostraca</taxon>
        <taxon>Eucarida</taxon>
        <taxon>Decapoda</taxon>
        <taxon>Pleocyemata</taxon>
        <taxon>Brachyura</taxon>
        <taxon>Eubrachyura</taxon>
        <taxon>Portunoidea</taxon>
        <taxon>Portunidae</taxon>
        <taxon>Portuninae</taxon>
        <taxon>Portunus</taxon>
    </lineage>
</organism>
<keyword evidence="3" id="KW-1185">Reference proteome</keyword>
<dbReference type="AlphaFoldDB" id="A0A5B7K8A0"/>
<name>A0A5B7K8A0_PORTR</name>
<evidence type="ECO:0000259" key="1">
    <source>
        <dbReference type="Pfam" id="PF20700"/>
    </source>
</evidence>
<accession>A0A5B7K8A0</accession>
<evidence type="ECO:0000313" key="3">
    <source>
        <dbReference type="Proteomes" id="UP000324222"/>
    </source>
</evidence>
<protein>
    <recommendedName>
        <fullName evidence="1">Mutator-like transposase domain-containing protein</fullName>
    </recommendedName>
</protein>
<dbReference type="Pfam" id="PF20700">
    <property type="entry name" value="Mutator"/>
    <property type="match status" value="1"/>
</dbReference>